<gene>
    <name evidence="2" type="ORF">AWB72_01222</name>
</gene>
<evidence type="ECO:0000313" key="3">
    <source>
        <dbReference type="Proteomes" id="UP000198263"/>
    </source>
</evidence>
<proteinExistence type="predicted"/>
<evidence type="ECO:0000256" key="1">
    <source>
        <dbReference type="SAM" id="MobiDB-lite"/>
    </source>
</evidence>
<name>A0A658QTB0_9BURK</name>
<comment type="caution">
    <text evidence="2">The sequence shown here is derived from an EMBL/GenBank/DDBJ whole genome shotgun (WGS) entry which is preliminary data.</text>
</comment>
<evidence type="ECO:0000313" key="2">
    <source>
        <dbReference type="EMBL" id="SAL18545.1"/>
    </source>
</evidence>
<organism evidence="2 3">
    <name type="scientific">Caballeronia concitans</name>
    <dbReference type="NCBI Taxonomy" id="1777133"/>
    <lineage>
        <taxon>Bacteria</taxon>
        <taxon>Pseudomonadati</taxon>
        <taxon>Pseudomonadota</taxon>
        <taxon>Betaproteobacteria</taxon>
        <taxon>Burkholderiales</taxon>
        <taxon>Burkholderiaceae</taxon>
        <taxon>Caballeronia</taxon>
    </lineage>
</organism>
<protein>
    <submittedName>
        <fullName evidence="2">Uncharacterized protein</fullName>
    </submittedName>
</protein>
<dbReference type="Proteomes" id="UP000198263">
    <property type="component" value="Unassembled WGS sequence"/>
</dbReference>
<dbReference type="EMBL" id="FCNV02000001">
    <property type="protein sequence ID" value="SAL18545.1"/>
    <property type="molecule type" value="Genomic_DNA"/>
</dbReference>
<reference evidence="2 3" key="1">
    <citation type="submission" date="2016-01" db="EMBL/GenBank/DDBJ databases">
        <authorList>
            <person name="Peeters C."/>
        </authorList>
    </citation>
    <scope>NUCLEOTIDE SEQUENCE [LARGE SCALE GENOMIC DNA]</scope>
    <source>
        <strain evidence="2">LMG 29315</strain>
    </source>
</reference>
<accession>A0A658QTB0</accession>
<dbReference type="AlphaFoldDB" id="A0A658QTB0"/>
<keyword evidence="3" id="KW-1185">Reference proteome</keyword>
<feature type="region of interest" description="Disordered" evidence="1">
    <location>
        <begin position="236"/>
        <end position="258"/>
    </location>
</feature>
<feature type="region of interest" description="Disordered" evidence="1">
    <location>
        <begin position="108"/>
        <end position="131"/>
    </location>
</feature>
<sequence>MSECLTLKERAETDPALQRALEFHRVLAQSLARDYWKTFQETHATSDLQSALRWAIKMHEAIEHKAAEYEAEAGIPGLGEQYLAYFREERERLSEEFPFDWGATVSTSFDAPPPAQKPASAEPDRRRMSMSEVDDALTLEKRAETDPVLQRVLSTYRTVGQSIARDYMKLSLEALDTGGIAAVDVCRTQFLEGVASKAKEYEAEANIPGLGDQYIAYIDEELKRLNQEIDRDPAALRRNLGVPPPPPKPVPSRQGNQRMSMGEMAVRTAVRATVWTLVRDAIRAIFR</sequence>